<dbReference type="EMBL" id="NIDE01000019">
    <property type="protein sequence ID" value="OWK34994.1"/>
    <property type="molecule type" value="Genomic_DNA"/>
</dbReference>
<evidence type="ECO:0000256" key="1">
    <source>
        <dbReference type="SAM" id="SignalP"/>
    </source>
</evidence>
<dbReference type="InterPro" id="IPR022655">
    <property type="entry name" value="DUF1553"/>
</dbReference>
<evidence type="ECO:0000259" key="2">
    <source>
        <dbReference type="Pfam" id="PF07583"/>
    </source>
</evidence>
<dbReference type="RefSeq" id="WP_088260207.1">
    <property type="nucleotide sequence ID" value="NZ_NIDE01000019.1"/>
</dbReference>
<accession>A0A225D5T0</accession>
<gene>
    <name evidence="4" type="ORF">FRUB_09836</name>
</gene>
<dbReference type="InterPro" id="IPR011444">
    <property type="entry name" value="DUF1549"/>
</dbReference>
<dbReference type="PANTHER" id="PTHR35889:SF3">
    <property type="entry name" value="F-BOX DOMAIN-CONTAINING PROTEIN"/>
    <property type="match status" value="1"/>
</dbReference>
<proteinExistence type="predicted"/>
<feature type="chain" id="PRO_5012375282" description="DUF1549 domain-containing protein" evidence="1">
    <location>
        <begin position="21"/>
        <end position="492"/>
    </location>
</feature>
<keyword evidence="5" id="KW-1185">Reference proteome</keyword>
<evidence type="ECO:0000313" key="5">
    <source>
        <dbReference type="Proteomes" id="UP000214646"/>
    </source>
</evidence>
<dbReference type="OrthoDB" id="289126at2"/>
<protein>
    <recommendedName>
        <fullName evidence="6">DUF1549 domain-containing protein</fullName>
    </recommendedName>
</protein>
<sequence>MNRFPILFAVMTVVAFPAAAAERDPAALARRIDQHLEARWKQENVAPAARADDAEFLRRVHLDLIGRIPTVTEVRTFLADRAPDKREKLIDRLIAQPGSAAHFAKVWCQHWLPQSATQFEELKPEFEDWLQSQLRANVPYDRMVRSLLAAPGGPVAGRSAQVFLQANEYKPANLAGSTARTFLGLNIDCAQCHDHPFARWTKDQFWEFAAFFADPTAQGRRVLKLTPPNSKTEVTAKFVDGSEPKWAGEPTAAAGRLALTDWLVSSKNPYFAKNAVNRAWADFFGTGLVEPLDDLSGAMKPSHPELLDDLAEAFAESGFDLQFLIRALTRTRAYQLASAGPSANPPHLFSRFALRSMSGDQLFDSVILAAGLDPREADRASFLARFGRPERPTEAGRTILQSLTLMNSKTLTDATSPAGGGTLTAVADAPFLDTAGRVDALYLAAYSRLPRPEERDRLIALVDKGGAARDPRRALASVFWVLLNSHEFAVIH</sequence>
<dbReference type="AlphaFoldDB" id="A0A225D5T0"/>
<keyword evidence="1" id="KW-0732">Signal</keyword>
<dbReference type="Proteomes" id="UP000214646">
    <property type="component" value="Unassembled WGS sequence"/>
</dbReference>
<evidence type="ECO:0008006" key="6">
    <source>
        <dbReference type="Google" id="ProtNLM"/>
    </source>
</evidence>
<reference evidence="5" key="1">
    <citation type="submission" date="2017-06" db="EMBL/GenBank/DDBJ databases">
        <title>Genome analysis of Fimbriiglobus ruber SP5, the first member of the order Planctomycetales with confirmed chitinolytic capability.</title>
        <authorList>
            <person name="Ravin N.V."/>
            <person name="Rakitin A.L."/>
            <person name="Ivanova A.A."/>
            <person name="Beletsky A.V."/>
            <person name="Kulichevskaya I.S."/>
            <person name="Mardanov A.V."/>
            <person name="Dedysh S.N."/>
        </authorList>
    </citation>
    <scope>NUCLEOTIDE SEQUENCE [LARGE SCALE GENOMIC DNA]</scope>
    <source>
        <strain evidence="5">SP5</strain>
    </source>
</reference>
<feature type="domain" description="DUF1549" evidence="2">
    <location>
        <begin position="31"/>
        <end position="214"/>
    </location>
</feature>
<evidence type="ECO:0000259" key="3">
    <source>
        <dbReference type="Pfam" id="PF07587"/>
    </source>
</evidence>
<evidence type="ECO:0000313" key="4">
    <source>
        <dbReference type="EMBL" id="OWK34994.1"/>
    </source>
</evidence>
<feature type="domain" description="DUF1553" evidence="3">
    <location>
        <begin position="255"/>
        <end position="375"/>
    </location>
</feature>
<organism evidence="4 5">
    <name type="scientific">Fimbriiglobus ruber</name>
    <dbReference type="NCBI Taxonomy" id="1908690"/>
    <lineage>
        <taxon>Bacteria</taxon>
        <taxon>Pseudomonadati</taxon>
        <taxon>Planctomycetota</taxon>
        <taxon>Planctomycetia</taxon>
        <taxon>Gemmatales</taxon>
        <taxon>Gemmataceae</taxon>
        <taxon>Fimbriiglobus</taxon>
    </lineage>
</organism>
<dbReference type="PANTHER" id="PTHR35889">
    <property type="entry name" value="CYCLOINULO-OLIGOSACCHARIDE FRUCTANOTRANSFERASE-RELATED"/>
    <property type="match status" value="1"/>
</dbReference>
<dbReference type="Pfam" id="PF07587">
    <property type="entry name" value="PSD1"/>
    <property type="match status" value="1"/>
</dbReference>
<name>A0A225D5T0_9BACT</name>
<dbReference type="Pfam" id="PF07583">
    <property type="entry name" value="PSCyt2"/>
    <property type="match status" value="1"/>
</dbReference>
<comment type="caution">
    <text evidence="4">The sequence shown here is derived from an EMBL/GenBank/DDBJ whole genome shotgun (WGS) entry which is preliminary data.</text>
</comment>
<feature type="signal peptide" evidence="1">
    <location>
        <begin position="1"/>
        <end position="20"/>
    </location>
</feature>